<dbReference type="PANTHER" id="PTHR16052:SF0">
    <property type="entry name" value="TBCC DOMAIN-CONTAINING PROTEIN 1"/>
    <property type="match status" value="1"/>
</dbReference>
<reference evidence="16" key="1">
    <citation type="journal article" date="2013" name="Nat. Genet.">
        <title>The draft genomes of soft-shell turtle and green sea turtle yield insights into the development and evolution of the turtle-specific body plan.</title>
        <authorList>
            <person name="Wang Z."/>
            <person name="Pascual-Anaya J."/>
            <person name="Zadissa A."/>
            <person name="Li W."/>
            <person name="Niimura Y."/>
            <person name="Huang Z."/>
            <person name="Li C."/>
            <person name="White S."/>
            <person name="Xiong Z."/>
            <person name="Fang D."/>
            <person name="Wang B."/>
            <person name="Ming Y."/>
            <person name="Chen Y."/>
            <person name="Zheng Y."/>
            <person name="Kuraku S."/>
            <person name="Pignatelli M."/>
            <person name="Herrero J."/>
            <person name="Beal K."/>
            <person name="Nozawa M."/>
            <person name="Li Q."/>
            <person name="Wang J."/>
            <person name="Zhang H."/>
            <person name="Yu L."/>
            <person name="Shigenobu S."/>
            <person name="Wang J."/>
            <person name="Liu J."/>
            <person name="Flicek P."/>
            <person name="Searle S."/>
            <person name="Wang J."/>
            <person name="Kuratani S."/>
            <person name="Yin Y."/>
            <person name="Aken B."/>
            <person name="Zhang G."/>
            <person name="Irie N."/>
        </authorList>
    </citation>
    <scope>NUCLEOTIDE SEQUENCE [LARGE SCALE GENOMIC DNA]</scope>
</reference>
<evidence type="ECO:0000259" key="14">
    <source>
        <dbReference type="PROSITE" id="PS51329"/>
    </source>
</evidence>
<dbReference type="PANTHER" id="PTHR16052">
    <property type="entry name" value="TBCC DOMAIN-CONTAINING PROTEIN 1"/>
    <property type="match status" value="1"/>
</dbReference>
<feature type="compositionally biased region" description="Polar residues" evidence="12">
    <location>
        <begin position="641"/>
        <end position="650"/>
    </location>
</feature>
<dbReference type="GO" id="GO:0051684">
    <property type="term" value="P:maintenance of Golgi location"/>
    <property type="evidence" value="ECO:0007669"/>
    <property type="project" value="TreeGrafter"/>
</dbReference>
<feature type="domain" description="C-CAP/cofactor C-like" evidence="14">
    <location>
        <begin position="304"/>
        <end position="438"/>
    </location>
</feature>
<dbReference type="PROSITE" id="PS51329">
    <property type="entry name" value="C_CAP_COFACTOR_C"/>
    <property type="match status" value="1"/>
</dbReference>
<comment type="similarity">
    <text evidence="5">Belongs to the beta/gamma-crystallin family.</text>
</comment>
<dbReference type="Pfam" id="PF00030">
    <property type="entry name" value="Crystall"/>
    <property type="match status" value="2"/>
</dbReference>
<evidence type="ECO:0000256" key="12">
    <source>
        <dbReference type="SAM" id="MobiDB-lite"/>
    </source>
</evidence>
<evidence type="ECO:0000256" key="9">
    <source>
        <dbReference type="ARBA" id="ARBA00022737"/>
    </source>
</evidence>
<evidence type="ECO:0000256" key="1">
    <source>
        <dbReference type="ARBA" id="ARBA00003689"/>
    </source>
</evidence>
<protein>
    <recommendedName>
        <fullName evidence="6">TBCC domain-containing protein 1</fullName>
    </recommendedName>
</protein>
<name>M7BZL8_CHEMY</name>
<keyword evidence="7" id="KW-0963">Cytoplasm</keyword>
<comment type="subcellular location">
    <subcellularLocation>
        <location evidence="2">Cytoplasm</location>
        <location evidence="2">Cytoskeleton</location>
        <location evidence="2">Microtubule organizing center</location>
        <location evidence="2">Centrosome</location>
    </subcellularLocation>
    <subcellularLocation>
        <location evidence="3">Cytoplasm</location>
        <location evidence="3">Cytoskeleton</location>
        <location evidence="3">Spindle pole</location>
    </subcellularLocation>
</comment>
<keyword evidence="8" id="KW-0273">Eye lens protein</keyword>
<comment type="function">
    <text evidence="11">Plays a role in the regulation of centrosome and Golgi apparatus positioning, with consequences on cell shape and cell migration.</text>
</comment>
<feature type="domain" description="Beta/gamma crystallin 'Greek key'" evidence="13">
    <location>
        <begin position="782"/>
        <end position="824"/>
    </location>
</feature>
<evidence type="ECO:0000256" key="7">
    <source>
        <dbReference type="ARBA" id="ARBA00022490"/>
    </source>
</evidence>
<dbReference type="SMART" id="SM00247">
    <property type="entry name" value="XTALbg"/>
    <property type="match status" value="2"/>
</dbReference>
<dbReference type="InterPro" id="IPR011024">
    <property type="entry name" value="G_crystallin-like"/>
</dbReference>
<dbReference type="EMBL" id="KB469743">
    <property type="protein sequence ID" value="EMP42664.1"/>
    <property type="molecule type" value="Genomic_DNA"/>
</dbReference>
<dbReference type="InterPro" id="IPR016098">
    <property type="entry name" value="CAP/MinC_C"/>
</dbReference>
<dbReference type="SUPFAM" id="SSF49695">
    <property type="entry name" value="gamma-Crystallin-like"/>
    <property type="match status" value="1"/>
</dbReference>
<keyword evidence="10" id="KW-0206">Cytoskeleton</keyword>
<evidence type="ECO:0000256" key="8">
    <source>
        <dbReference type="ARBA" id="ARBA00022613"/>
    </source>
</evidence>
<evidence type="ECO:0000256" key="11">
    <source>
        <dbReference type="ARBA" id="ARBA00058452"/>
    </source>
</evidence>
<dbReference type="PROSITE" id="PS50915">
    <property type="entry name" value="CRYSTALLIN_BETA_GAMMA"/>
    <property type="match status" value="3"/>
</dbReference>
<dbReference type="FunFam" id="2.160.20.70:FF:000005">
    <property type="entry name" value="TBCC domain-containing protein 1"/>
    <property type="match status" value="1"/>
</dbReference>
<proteinExistence type="inferred from homology"/>
<dbReference type="eggNOG" id="KOG4416">
    <property type="taxonomic scope" value="Eukaryota"/>
</dbReference>
<feature type="compositionally biased region" description="Basic residues" evidence="12">
    <location>
        <begin position="624"/>
        <end position="640"/>
    </location>
</feature>
<dbReference type="InterPro" id="IPR036223">
    <property type="entry name" value="CAP_C_sf"/>
</dbReference>
<comment type="function">
    <text evidence="1">Crystallins are the dominant structural components of the vertebrate eye lens.</text>
</comment>
<sequence>MDQSMVHLWVKTEPFIVGALQIPPPSKFSMHYLRKMSTYVRTRASEGCYPRLFWPMWRHIACGKLQLAKDLAWLYFEIFDSLVERTPEEHLEWAEVVSSCKSEEELEKQRNKLSVDSLQFLLFLYIQQLNKVSLRTSLIGEEWPSPRDKSQSANLTGKSTCQNKNWNDYTHQVFVQNHLLDLLELLLDPDQLTASSHSTHSSLVSPEAVRALSFLIEGTVNKTRTVHPLHELALWQPLHAKNGYSKISKAFSFPKLEAWLRACLTGSPFGTSACLKSGKKLAWAQQVEGTTKRAKIACNAHMVPEVHRMVVMSQVYKQTLAKSSDTLVGAHVKIHRCNESFIYLLSPLRSVTIEKCRNSTFVLGPVQTAIHLHSCDNVKVIGICHRLSISSTTGCTFNILTPTHPLILLGNQAVTFAPYHTHYPMLEDHMARMGLATVPNYWDSPMLVCKENSDASVFRLLPPNEFYTFVIPFEMEGDTTETPGGLPHAYQKALSQREQKIQVWQKTVKEAGLTKDQRKQFQVLVENKFYEWLIHTGHRQQLDSLTADKWQKSSEEEHEEGSEGLSPESQDLVRNQDRNSGYVGPGAEFIWCGVPGGSGGSSTTDGLWQRPVALPLPSTETGRTQHRFHSLVQKRHRKQGRSSSPSQRSTPLEPITFYEEKHFQGRRYECDSDCPDFHTYLSRCNSIRVEGGAWVVYERPNFAGNMFVLTHGEYPEYQRWMGLNDRLSSCKAIHLSSGGQHRIQIFEKGDFGGQMYESTEDCPSVLDEFRIREINACKVLEGAWVFYEHPNFRGRQYLLEKGEYRKPVDWGAVSPTVQSFRCIVE</sequence>
<dbReference type="SMART" id="SM00673">
    <property type="entry name" value="CARP"/>
    <property type="match status" value="2"/>
</dbReference>
<feature type="region of interest" description="Disordered" evidence="12">
    <location>
        <begin position="548"/>
        <end position="579"/>
    </location>
</feature>
<dbReference type="GO" id="GO:0031616">
    <property type="term" value="C:spindle pole centrosome"/>
    <property type="evidence" value="ECO:0007669"/>
    <property type="project" value="TreeGrafter"/>
</dbReference>
<keyword evidence="16" id="KW-1185">Reference proteome</keyword>
<feature type="region of interest" description="Disordered" evidence="12">
    <location>
        <begin position="616"/>
        <end position="652"/>
    </location>
</feature>
<dbReference type="GO" id="GO:0051661">
    <property type="term" value="P:maintenance of centrosome location"/>
    <property type="evidence" value="ECO:0007669"/>
    <property type="project" value="TreeGrafter"/>
</dbReference>
<dbReference type="InterPro" id="IPR039589">
    <property type="entry name" value="TBCC1"/>
</dbReference>
<organism evidence="15 16">
    <name type="scientific">Chelonia mydas</name>
    <name type="common">Green sea-turtle</name>
    <name type="synonym">Chelonia agassizi</name>
    <dbReference type="NCBI Taxonomy" id="8469"/>
    <lineage>
        <taxon>Eukaryota</taxon>
        <taxon>Metazoa</taxon>
        <taxon>Chordata</taxon>
        <taxon>Craniata</taxon>
        <taxon>Vertebrata</taxon>
        <taxon>Euteleostomi</taxon>
        <taxon>Archelosauria</taxon>
        <taxon>Testudinata</taxon>
        <taxon>Testudines</taxon>
        <taxon>Cryptodira</taxon>
        <taxon>Durocryptodira</taxon>
        <taxon>Americhelydia</taxon>
        <taxon>Chelonioidea</taxon>
        <taxon>Cheloniidae</taxon>
        <taxon>Chelonia</taxon>
    </lineage>
</organism>
<accession>M7BZL8</accession>
<keyword evidence="9" id="KW-0677">Repeat</keyword>
<evidence type="ECO:0000256" key="2">
    <source>
        <dbReference type="ARBA" id="ARBA00004300"/>
    </source>
</evidence>
<evidence type="ECO:0000313" key="16">
    <source>
        <dbReference type="Proteomes" id="UP000031443"/>
    </source>
</evidence>
<dbReference type="AlphaFoldDB" id="M7BZL8"/>
<dbReference type="InterPro" id="IPR012945">
    <property type="entry name" value="Tubulin-bd_cofactor_C_dom"/>
</dbReference>
<dbReference type="FunFam" id="2.60.20.10:FF:000003">
    <property type="entry name" value="Crystallin gamma S"/>
    <property type="match status" value="1"/>
</dbReference>
<dbReference type="InterPro" id="IPR001064">
    <property type="entry name" value="Beta/gamma_crystallin"/>
</dbReference>
<dbReference type="SUPFAM" id="SSF69340">
    <property type="entry name" value="C-terminal domain of adenylylcyclase associated protein"/>
    <property type="match status" value="1"/>
</dbReference>
<gene>
    <name evidence="15" type="ORF">UY3_00129</name>
</gene>
<dbReference type="STRING" id="8469.M7BZL8"/>
<dbReference type="Gene3D" id="2.160.20.70">
    <property type="match status" value="1"/>
</dbReference>
<dbReference type="InterPro" id="IPR017901">
    <property type="entry name" value="C-CAP_CF_C-like"/>
</dbReference>
<dbReference type="Proteomes" id="UP000031443">
    <property type="component" value="Unassembled WGS sequence"/>
</dbReference>
<dbReference type="GO" id="GO:0005212">
    <property type="term" value="F:structural constituent of eye lens"/>
    <property type="evidence" value="ECO:0007669"/>
    <property type="project" value="UniProtKB-KW"/>
</dbReference>
<dbReference type="PRINTS" id="PR01367">
    <property type="entry name" value="BGCRYSTALLIN"/>
</dbReference>
<evidence type="ECO:0000256" key="10">
    <source>
        <dbReference type="ARBA" id="ARBA00023212"/>
    </source>
</evidence>
<dbReference type="InterPro" id="IPR006599">
    <property type="entry name" value="CARP_motif"/>
</dbReference>
<feature type="domain" description="Beta/gamma crystallin 'Greek key'" evidence="13">
    <location>
        <begin position="692"/>
        <end position="734"/>
    </location>
</feature>
<evidence type="ECO:0000256" key="3">
    <source>
        <dbReference type="ARBA" id="ARBA00004647"/>
    </source>
</evidence>
<evidence type="ECO:0000313" key="15">
    <source>
        <dbReference type="EMBL" id="EMP42664.1"/>
    </source>
</evidence>
<comment type="similarity">
    <text evidence="4">Belongs to the TBCC family.</text>
</comment>
<evidence type="ECO:0000256" key="6">
    <source>
        <dbReference type="ARBA" id="ARBA00017559"/>
    </source>
</evidence>
<dbReference type="Gene3D" id="2.60.20.10">
    <property type="entry name" value="Crystallins"/>
    <property type="match status" value="2"/>
</dbReference>
<dbReference type="Pfam" id="PF07986">
    <property type="entry name" value="TBCC"/>
    <property type="match status" value="1"/>
</dbReference>
<evidence type="ECO:0000259" key="13">
    <source>
        <dbReference type="PROSITE" id="PS50915"/>
    </source>
</evidence>
<evidence type="ECO:0000256" key="4">
    <source>
        <dbReference type="ARBA" id="ARBA00008848"/>
    </source>
</evidence>
<dbReference type="FunFam" id="2.60.20.10:FF:000001">
    <property type="entry name" value="Crystallin gamma S"/>
    <property type="match status" value="1"/>
</dbReference>
<evidence type="ECO:0000256" key="5">
    <source>
        <dbReference type="ARBA" id="ARBA00009646"/>
    </source>
</evidence>
<feature type="domain" description="Beta/gamma crystallin 'Greek key'" evidence="13">
    <location>
        <begin position="653"/>
        <end position="691"/>
    </location>
</feature>